<keyword evidence="1" id="KW-1185">Reference proteome</keyword>
<evidence type="ECO:0000313" key="1">
    <source>
        <dbReference type="Proteomes" id="UP000887565"/>
    </source>
</evidence>
<name>A0A915HRR7_ROMCU</name>
<organism evidence="1 2">
    <name type="scientific">Romanomermis culicivorax</name>
    <name type="common">Nematode worm</name>
    <dbReference type="NCBI Taxonomy" id="13658"/>
    <lineage>
        <taxon>Eukaryota</taxon>
        <taxon>Metazoa</taxon>
        <taxon>Ecdysozoa</taxon>
        <taxon>Nematoda</taxon>
        <taxon>Enoplea</taxon>
        <taxon>Dorylaimia</taxon>
        <taxon>Mermithida</taxon>
        <taxon>Mermithoidea</taxon>
        <taxon>Mermithidae</taxon>
        <taxon>Romanomermis</taxon>
    </lineage>
</organism>
<dbReference type="WBParaSite" id="nRc.2.0.1.t04067-RA">
    <property type="protein sequence ID" value="nRc.2.0.1.t04067-RA"/>
    <property type="gene ID" value="nRc.2.0.1.g04067"/>
</dbReference>
<dbReference type="Proteomes" id="UP000887565">
    <property type="component" value="Unplaced"/>
</dbReference>
<proteinExistence type="predicted"/>
<reference evidence="2" key="1">
    <citation type="submission" date="2022-11" db="UniProtKB">
        <authorList>
            <consortium name="WormBaseParasite"/>
        </authorList>
    </citation>
    <scope>IDENTIFICATION</scope>
</reference>
<sequence length="81" mass="9373">MSKLPIFSYHLNWNKKQTKTEVSEFRVAQQSTGAGPPPMELSNIHQKIYDLIPAHFERIENEFDDDTPSFKTGNRFASVIF</sequence>
<accession>A0A915HRR7</accession>
<protein>
    <submittedName>
        <fullName evidence="2">Uncharacterized protein</fullName>
    </submittedName>
</protein>
<dbReference type="AlphaFoldDB" id="A0A915HRR7"/>
<evidence type="ECO:0000313" key="2">
    <source>
        <dbReference type="WBParaSite" id="nRc.2.0.1.t04067-RA"/>
    </source>
</evidence>